<protein>
    <submittedName>
        <fullName evidence="2">Uncharacterized protein</fullName>
    </submittedName>
</protein>
<reference evidence="2 3" key="1">
    <citation type="submission" date="2023-08" db="EMBL/GenBank/DDBJ databases">
        <title>Black Yeasts Isolated from many extreme environments.</title>
        <authorList>
            <person name="Coleine C."/>
            <person name="Stajich J.E."/>
            <person name="Selbmann L."/>
        </authorList>
    </citation>
    <scope>NUCLEOTIDE SEQUENCE [LARGE SCALE GENOMIC DNA]</scope>
    <source>
        <strain evidence="2 3">CCFEE 5935</strain>
    </source>
</reference>
<accession>A0AAV9PH52</accession>
<feature type="compositionally biased region" description="Polar residues" evidence="1">
    <location>
        <begin position="149"/>
        <end position="163"/>
    </location>
</feature>
<feature type="compositionally biased region" description="Acidic residues" evidence="1">
    <location>
        <begin position="119"/>
        <end position="137"/>
    </location>
</feature>
<dbReference type="AlphaFoldDB" id="A0AAV9PH52"/>
<feature type="compositionally biased region" description="Basic and acidic residues" evidence="1">
    <location>
        <begin position="279"/>
        <end position="289"/>
    </location>
</feature>
<organism evidence="2 3">
    <name type="scientific">Saxophila tyrrhenica</name>
    <dbReference type="NCBI Taxonomy" id="1690608"/>
    <lineage>
        <taxon>Eukaryota</taxon>
        <taxon>Fungi</taxon>
        <taxon>Dikarya</taxon>
        <taxon>Ascomycota</taxon>
        <taxon>Pezizomycotina</taxon>
        <taxon>Dothideomycetes</taxon>
        <taxon>Dothideomycetidae</taxon>
        <taxon>Mycosphaerellales</taxon>
        <taxon>Extremaceae</taxon>
        <taxon>Saxophila</taxon>
    </lineage>
</organism>
<dbReference type="GeneID" id="89923292"/>
<dbReference type="Proteomes" id="UP001337655">
    <property type="component" value="Unassembled WGS sequence"/>
</dbReference>
<feature type="compositionally biased region" description="Acidic residues" evidence="1">
    <location>
        <begin position="231"/>
        <end position="245"/>
    </location>
</feature>
<feature type="region of interest" description="Disordered" evidence="1">
    <location>
        <begin position="228"/>
        <end position="289"/>
    </location>
</feature>
<proteinExistence type="predicted"/>
<name>A0AAV9PH52_9PEZI</name>
<evidence type="ECO:0000256" key="1">
    <source>
        <dbReference type="SAM" id="MobiDB-lite"/>
    </source>
</evidence>
<evidence type="ECO:0000313" key="2">
    <source>
        <dbReference type="EMBL" id="KAK5173264.1"/>
    </source>
</evidence>
<feature type="region of interest" description="Disordered" evidence="1">
    <location>
        <begin position="112"/>
        <end position="174"/>
    </location>
</feature>
<dbReference type="EMBL" id="JAVRRT010000003">
    <property type="protein sequence ID" value="KAK5173264.1"/>
    <property type="molecule type" value="Genomic_DNA"/>
</dbReference>
<gene>
    <name evidence="2" type="ORF">LTR77_001945</name>
</gene>
<sequence>MKWNAETDFPTLIRGFGREIRAKEHANIALLYPEQPTTKSVQERVQKLRTRARAAHEADGHGIQLPASSFRQDMTAEERVAAAARLLREVFEMGAGDVQALAAYMRGMEKSGLVGAPGEDGEGEGGDDGGDGDEEPSPSDSRPPKRQRTGTNTAQEGLTTTPVQEIQRQPERQRIDLSTLRAEVVEAARDAVRAEAARQAQRAEDEAVELLIYQNHVEAARLARMVADAGSPEEGEGVVEEEERETVEQARAGKRRTGGDGEGGPAPRRGGNSGDAEEEGKSGEGEGVA</sequence>
<comment type="caution">
    <text evidence="2">The sequence shown here is derived from an EMBL/GenBank/DDBJ whole genome shotgun (WGS) entry which is preliminary data.</text>
</comment>
<evidence type="ECO:0000313" key="3">
    <source>
        <dbReference type="Proteomes" id="UP001337655"/>
    </source>
</evidence>
<dbReference type="RefSeq" id="XP_064661959.1">
    <property type="nucleotide sequence ID" value="XM_064799204.1"/>
</dbReference>
<keyword evidence="3" id="KW-1185">Reference proteome</keyword>